<reference evidence="3" key="1">
    <citation type="journal article" date="2010" name="PLoS Negl. Trop. Dis.">
        <title>The genome sequence of Trypanosoma brucei gambiense, causative agent of chronic human african trypanosomiasis.</title>
        <authorList>
            <person name="Jackson A.P."/>
            <person name="Sanders M."/>
            <person name="Berry A."/>
            <person name="McQuillan J."/>
            <person name="Aslett M.A."/>
            <person name="Quail M.A."/>
            <person name="Chukualim B."/>
            <person name="Capewell P."/>
            <person name="MacLeod A."/>
            <person name="Melville S.E."/>
            <person name="Gibson W."/>
            <person name="Barry J.D."/>
            <person name="Berriman M."/>
            <person name="Hertz-Fowler C."/>
        </authorList>
    </citation>
    <scope>NUCLEOTIDE SEQUENCE [LARGE SCALE GENOMIC DNA]</scope>
    <source>
        <strain evidence="3">MHOM/CI/86/DAL972</strain>
    </source>
</reference>
<feature type="compositionally biased region" description="Basic and acidic residues" evidence="1">
    <location>
        <begin position="97"/>
        <end position="124"/>
    </location>
</feature>
<gene>
    <name evidence="2" type="ORF">TbgDal_VIII1100</name>
</gene>
<dbReference type="EMBL" id="FN554971">
    <property type="protein sequence ID" value="CBH13161.1"/>
    <property type="molecule type" value="Genomic_DNA"/>
</dbReference>
<sequence>MWHSPSIRAHASGSYSPSTINYKKNVVTINAATYHRLEEVREVVAGNRLRPPSLLLLVFVHRLVLLSLATHGHKRRHSHLHHVPAAVTNYPQTQQHSSEHNNDRKTPYGKREWRMSPRHGDGQTRHFQPWLLRQ</sequence>
<dbReference type="GeneID" id="23863269"/>
<accession>C9ZUS3</accession>
<evidence type="ECO:0000313" key="2">
    <source>
        <dbReference type="EMBL" id="CBH13161.1"/>
    </source>
</evidence>
<protein>
    <submittedName>
        <fullName evidence="2">Uncharacterized protein</fullName>
    </submittedName>
</protein>
<dbReference type="Proteomes" id="UP000002316">
    <property type="component" value="Chromosome 8"/>
</dbReference>
<organism evidence="2 3">
    <name type="scientific">Trypanosoma brucei gambiense (strain MHOM/CI/86/DAL972)</name>
    <dbReference type="NCBI Taxonomy" id="679716"/>
    <lineage>
        <taxon>Eukaryota</taxon>
        <taxon>Discoba</taxon>
        <taxon>Euglenozoa</taxon>
        <taxon>Kinetoplastea</taxon>
        <taxon>Metakinetoplastina</taxon>
        <taxon>Trypanosomatida</taxon>
        <taxon>Trypanosomatidae</taxon>
        <taxon>Trypanosoma</taxon>
    </lineage>
</organism>
<dbReference type="AlphaFoldDB" id="C9ZUS3"/>
<name>C9ZUS3_TRYB9</name>
<evidence type="ECO:0000256" key="1">
    <source>
        <dbReference type="SAM" id="MobiDB-lite"/>
    </source>
</evidence>
<dbReference type="RefSeq" id="XP_011775438.1">
    <property type="nucleotide sequence ID" value="XM_011777136.1"/>
</dbReference>
<proteinExistence type="predicted"/>
<dbReference type="KEGG" id="tbg:TbgDal_VIII1100"/>
<evidence type="ECO:0000313" key="3">
    <source>
        <dbReference type="Proteomes" id="UP000002316"/>
    </source>
</evidence>
<feature type="region of interest" description="Disordered" evidence="1">
    <location>
        <begin position="90"/>
        <end position="134"/>
    </location>
</feature>